<keyword evidence="2" id="KW-0472">Membrane</keyword>
<organism evidence="3 4">
    <name type="scientific">Mytilus galloprovincialis</name>
    <name type="common">Mediterranean mussel</name>
    <dbReference type="NCBI Taxonomy" id="29158"/>
    <lineage>
        <taxon>Eukaryota</taxon>
        <taxon>Metazoa</taxon>
        <taxon>Spiralia</taxon>
        <taxon>Lophotrochozoa</taxon>
        <taxon>Mollusca</taxon>
        <taxon>Bivalvia</taxon>
        <taxon>Autobranchia</taxon>
        <taxon>Pteriomorphia</taxon>
        <taxon>Mytilida</taxon>
        <taxon>Mytiloidea</taxon>
        <taxon>Mytilidae</taxon>
        <taxon>Mytilinae</taxon>
        <taxon>Mytilus</taxon>
    </lineage>
</organism>
<dbReference type="Proteomes" id="UP000596742">
    <property type="component" value="Unassembled WGS sequence"/>
</dbReference>
<accession>A0A8B6BRH5</accession>
<evidence type="ECO:0000256" key="2">
    <source>
        <dbReference type="SAM" id="Phobius"/>
    </source>
</evidence>
<sequence length="259" mass="30605">MTLIIQGDFEHLKRKMEERFGHTAMKERYVTEATLRKRKPEESLRDFGQAIEDLYRRTFPGNPEIVEENCIKAFLDNEPDLIPAGAVNNSMQKECLRIGEKISLASISNQFSGDIEVEDWDMMKCKYRSRRNTKRKCRQKYVPDNYPRNNEIESQVRFYNRIDGVEEVDPRCLKIVHQNFRNREGDRRDSRETDFAEEIDSRGQVSVTRAGRPNEKGKNTMKRQKIVNKPSDFMNNCLFIVLTMLFYAEVFLRLFIVEI</sequence>
<gene>
    <name evidence="3" type="ORF">MGAL_10B038980</name>
</gene>
<comment type="caution">
    <text evidence="3">The sequence shown here is derived from an EMBL/GenBank/DDBJ whole genome shotgun (WGS) entry which is preliminary data.</text>
</comment>
<keyword evidence="2" id="KW-1133">Transmembrane helix</keyword>
<reference evidence="3" key="1">
    <citation type="submission" date="2018-11" db="EMBL/GenBank/DDBJ databases">
        <authorList>
            <person name="Alioto T."/>
            <person name="Alioto T."/>
        </authorList>
    </citation>
    <scope>NUCLEOTIDE SEQUENCE</scope>
</reference>
<feature type="region of interest" description="Disordered" evidence="1">
    <location>
        <begin position="184"/>
        <end position="221"/>
    </location>
</feature>
<proteinExistence type="predicted"/>
<feature type="compositionally biased region" description="Basic and acidic residues" evidence="1">
    <location>
        <begin position="184"/>
        <end position="194"/>
    </location>
</feature>
<evidence type="ECO:0000256" key="1">
    <source>
        <dbReference type="SAM" id="MobiDB-lite"/>
    </source>
</evidence>
<keyword evidence="4" id="KW-1185">Reference proteome</keyword>
<evidence type="ECO:0000313" key="4">
    <source>
        <dbReference type="Proteomes" id="UP000596742"/>
    </source>
</evidence>
<protein>
    <recommendedName>
        <fullName evidence="5">Retrotransposon gag domain-containing protein</fullName>
    </recommendedName>
</protein>
<dbReference type="EMBL" id="UYJE01000515">
    <property type="protein sequence ID" value="VDH93921.1"/>
    <property type="molecule type" value="Genomic_DNA"/>
</dbReference>
<evidence type="ECO:0008006" key="5">
    <source>
        <dbReference type="Google" id="ProtNLM"/>
    </source>
</evidence>
<dbReference type="AlphaFoldDB" id="A0A8B6BRH5"/>
<keyword evidence="2" id="KW-0812">Transmembrane</keyword>
<feature type="transmembrane region" description="Helical" evidence="2">
    <location>
        <begin position="233"/>
        <end position="256"/>
    </location>
</feature>
<evidence type="ECO:0000313" key="3">
    <source>
        <dbReference type="EMBL" id="VDH93921.1"/>
    </source>
</evidence>
<name>A0A8B6BRH5_MYTGA</name>